<name>A0ABM8VDW8_9BACL</name>
<protein>
    <submittedName>
        <fullName evidence="1">Uncharacterized protein</fullName>
    </submittedName>
</protein>
<sequence>MTCRPSEVNIIQKECKEDEHRGGGLLVYMAAISDRYTCATFQALVDAVIPPTLGLCQAEYVPGAMNWCIHEFVIMEVDLSQDPHVATQANVPFSRTTAVLLDIGAARLLRIRQSIHPALYQPSTGGGLFSSLSRNDRLRAVELLNRLDVCLRCLPLPYRNNPALIQTMMNSLQQLTLFGFYSE</sequence>
<dbReference type="Proteomes" id="UP000730618">
    <property type="component" value="Unassembled WGS sequence"/>
</dbReference>
<gene>
    <name evidence="1" type="ORF">PAECIP111802_01532</name>
</gene>
<evidence type="ECO:0000313" key="1">
    <source>
        <dbReference type="EMBL" id="CAG7629202.1"/>
    </source>
</evidence>
<evidence type="ECO:0000313" key="2">
    <source>
        <dbReference type="Proteomes" id="UP000730618"/>
    </source>
</evidence>
<comment type="caution">
    <text evidence="1">The sequence shown here is derived from an EMBL/GenBank/DDBJ whole genome shotgun (WGS) entry which is preliminary data.</text>
</comment>
<proteinExistence type="predicted"/>
<reference evidence="1 2" key="1">
    <citation type="submission" date="2021-06" db="EMBL/GenBank/DDBJ databases">
        <authorList>
            <person name="Criscuolo A."/>
        </authorList>
    </citation>
    <scope>NUCLEOTIDE SEQUENCE [LARGE SCALE GENOMIC DNA]</scope>
    <source>
        <strain evidence="2">CIP 111802</strain>
    </source>
</reference>
<organism evidence="1 2">
    <name type="scientific">Paenibacillus allorhizosphaerae</name>
    <dbReference type="NCBI Taxonomy" id="2849866"/>
    <lineage>
        <taxon>Bacteria</taxon>
        <taxon>Bacillati</taxon>
        <taxon>Bacillota</taxon>
        <taxon>Bacilli</taxon>
        <taxon>Bacillales</taxon>
        <taxon>Paenibacillaceae</taxon>
        <taxon>Paenibacillus</taxon>
    </lineage>
</organism>
<dbReference type="EMBL" id="CAJVCE010000003">
    <property type="protein sequence ID" value="CAG7629202.1"/>
    <property type="molecule type" value="Genomic_DNA"/>
</dbReference>
<accession>A0ABM8VDW8</accession>
<keyword evidence="2" id="KW-1185">Reference proteome</keyword>